<evidence type="ECO:0000313" key="4">
    <source>
        <dbReference type="Proteomes" id="UP001500101"/>
    </source>
</evidence>
<comment type="caution">
    <text evidence="3">The sequence shown here is derived from an EMBL/GenBank/DDBJ whole genome shotgun (WGS) entry which is preliminary data.</text>
</comment>
<dbReference type="RefSeq" id="WP_344674397.1">
    <property type="nucleotide sequence ID" value="NZ_BAAAZI010000007.1"/>
</dbReference>
<dbReference type="PROSITE" id="PS51723">
    <property type="entry name" value="PEPTIDASE_M60"/>
    <property type="match status" value="1"/>
</dbReference>
<protein>
    <submittedName>
        <fullName evidence="3">M60 family peptidase N-terminal accessory domain-containing protein</fullName>
    </submittedName>
</protein>
<sequence length="657" mass="74882">MKRIIYSLFCAALVFQSCGKYGYDFDNTYPEGDKTGNDYYGSDKKDTRFLEKAKVFPGVVGDNVKRIADTTVQMDFRYANPNPQIIRTNFSPKAILNTGLYAPAGEPIRITIPEGIQGMKVQIGVHTDYLIEQGALHRDDKITMTAVLLPGENLVNNPFGGTILLQADVAPIANIMAVKIKGAVRSPDFILGKTNLANWKQDILKQDVPWVEFQGKNISFSVPRNYVLKYLNDMDPEYALTFWDEVYEKDFYQLQGFGLTTDTKDQGPKYVDRCVFDIQPLLGSHSGFPWMMQLSDDNFKDILSKSSLTAFDFKKEALRKVYSLIGQNQAQSRGWMWSTIAPSMQTVYMYRTAQRLNLPLYNTDPLIVNSHKYAMEFINSTTKRDLGTLAADYPSIYHSVIFSTPIIQIMEKAIGKTGEPGWKLLAKIFSEGRLSTMNFLIAQNQIDFFYKTLSEATGKDYQRFLKEWGIYPSYFVQQEIRKNYQPLERAIWEYNPEDKTKGDQPVASKYDLNHGYFVYTTNVSTFSNNGFEKINDKNYSTFWRTCTGTCEVVTTLPVYVNLDLTRVESFKGLFYGNQGTTGNMAKKIEVYTSEDQYTWKLVKTFSSLPQRGSGRIELELDEIVDAQYVRVAFPEVNSSGTTLVALSELGLFYDIKH</sequence>
<dbReference type="PROSITE" id="PS51257">
    <property type="entry name" value="PROKAR_LIPOPROTEIN"/>
    <property type="match status" value="1"/>
</dbReference>
<evidence type="ECO:0000259" key="2">
    <source>
        <dbReference type="PROSITE" id="PS51723"/>
    </source>
</evidence>
<dbReference type="InterPro" id="IPR008979">
    <property type="entry name" value="Galactose-bd-like_sf"/>
</dbReference>
<accession>A0ABP7YQL2</accession>
<reference evidence="4" key="1">
    <citation type="journal article" date="2019" name="Int. J. Syst. Evol. Microbiol.">
        <title>The Global Catalogue of Microorganisms (GCM) 10K type strain sequencing project: providing services to taxonomists for standard genome sequencing and annotation.</title>
        <authorList>
            <consortium name="The Broad Institute Genomics Platform"/>
            <consortium name="The Broad Institute Genome Sequencing Center for Infectious Disease"/>
            <person name="Wu L."/>
            <person name="Ma J."/>
        </authorList>
    </citation>
    <scope>NUCLEOTIDE SEQUENCE [LARGE SCALE GENOMIC DNA]</scope>
    <source>
        <strain evidence="4">JCM 16704</strain>
    </source>
</reference>
<dbReference type="Gene3D" id="2.60.120.260">
    <property type="entry name" value="Galactose-binding domain-like"/>
    <property type="match status" value="1"/>
</dbReference>
<keyword evidence="4" id="KW-1185">Reference proteome</keyword>
<evidence type="ECO:0000313" key="3">
    <source>
        <dbReference type="EMBL" id="GAA4139795.1"/>
    </source>
</evidence>
<dbReference type="PANTHER" id="PTHR15730:SF5">
    <property type="entry name" value="SI:CH211-210B2.2-RELATED"/>
    <property type="match status" value="1"/>
</dbReference>
<dbReference type="Proteomes" id="UP001500101">
    <property type="component" value="Unassembled WGS sequence"/>
</dbReference>
<dbReference type="PROSITE" id="PS50022">
    <property type="entry name" value="FA58C_3"/>
    <property type="match status" value="1"/>
</dbReference>
<feature type="domain" description="Peptidase M60" evidence="2">
    <location>
        <begin position="93"/>
        <end position="411"/>
    </location>
</feature>
<dbReference type="Pfam" id="PF00754">
    <property type="entry name" value="F5_F8_type_C"/>
    <property type="match status" value="1"/>
</dbReference>
<dbReference type="EMBL" id="BAAAZI010000007">
    <property type="protein sequence ID" value="GAA4139795.1"/>
    <property type="molecule type" value="Genomic_DNA"/>
</dbReference>
<dbReference type="InterPro" id="IPR000421">
    <property type="entry name" value="FA58C"/>
</dbReference>
<proteinExistence type="predicted"/>
<gene>
    <name evidence="3" type="ORF">GCM10022216_18310</name>
</gene>
<dbReference type="Pfam" id="PF13402">
    <property type="entry name" value="Peptidase_M60"/>
    <property type="match status" value="1"/>
</dbReference>
<dbReference type="InterPro" id="IPR031161">
    <property type="entry name" value="Peptidase_M60_dom"/>
</dbReference>
<dbReference type="Pfam" id="PF17291">
    <property type="entry name" value="M60-like_N"/>
    <property type="match status" value="1"/>
</dbReference>
<evidence type="ECO:0000259" key="1">
    <source>
        <dbReference type="PROSITE" id="PS50022"/>
    </source>
</evidence>
<dbReference type="SMART" id="SM01276">
    <property type="entry name" value="M60-like"/>
    <property type="match status" value="1"/>
</dbReference>
<name>A0ABP7YQL2_9SPHI</name>
<dbReference type="Gene3D" id="1.10.390.30">
    <property type="entry name" value="Peptidase M60, enhancin-like domain 3"/>
    <property type="match status" value="1"/>
</dbReference>
<dbReference type="InterPro" id="IPR035423">
    <property type="entry name" value="M60-like_N"/>
</dbReference>
<dbReference type="PANTHER" id="PTHR15730">
    <property type="entry name" value="EXPERIMENTAL AUTOIMMUNE PROSTATITIS ANTIGEN 2-RELATED"/>
    <property type="match status" value="1"/>
</dbReference>
<feature type="domain" description="F5/8 type C" evidence="1">
    <location>
        <begin position="505"/>
        <end position="651"/>
    </location>
</feature>
<dbReference type="SUPFAM" id="SSF49785">
    <property type="entry name" value="Galactose-binding domain-like"/>
    <property type="match status" value="1"/>
</dbReference>
<organism evidence="3 4">
    <name type="scientific">Sphingobacterium kyonggiense</name>
    <dbReference type="NCBI Taxonomy" id="714075"/>
    <lineage>
        <taxon>Bacteria</taxon>
        <taxon>Pseudomonadati</taxon>
        <taxon>Bacteroidota</taxon>
        <taxon>Sphingobacteriia</taxon>
        <taxon>Sphingobacteriales</taxon>
        <taxon>Sphingobacteriaceae</taxon>
        <taxon>Sphingobacterium</taxon>
    </lineage>
</organism>
<dbReference type="Gene3D" id="2.60.120.1250">
    <property type="entry name" value="Peptidase M60, enhancin-like domain 1"/>
    <property type="match status" value="1"/>
</dbReference>
<dbReference type="InterPro" id="IPR042279">
    <property type="entry name" value="Pep_M60_3"/>
</dbReference>
<dbReference type="InterPro" id="IPR051244">
    <property type="entry name" value="TCAF"/>
</dbReference>
<dbReference type="Gene3D" id="3.40.390.80">
    <property type="entry name" value="Peptidase M60, enhancin-like domain 2"/>
    <property type="match status" value="1"/>
</dbReference>